<dbReference type="KEGG" id="bbgw:UT28_C0001G0821"/>
<sequence>MPGKLEKKLIIKFLGTSSEESIPREGCECVQCLSKDKNDNRLRSSVLINKKIMIDATPDVLKQLSKRQIDALEAVLITHEHADHNGGIKDLLRARRDIRIIKLAAGQHFKLLGIDFHAFKVKHSNLVPTVGVEINSVIYIPDYADLDWAMPYLKNTKFAILDGSVLGRNFGGHLSINETVALTKPLKNLRKIYLTHNGHTRRTHKEMQKLVHEIGDSSFVIAYDGLEIEV</sequence>
<dbReference type="SMART" id="SM00849">
    <property type="entry name" value="Lactamase_B"/>
    <property type="match status" value="1"/>
</dbReference>
<evidence type="ECO:0000259" key="1">
    <source>
        <dbReference type="SMART" id="SM00849"/>
    </source>
</evidence>
<dbReference type="Gene3D" id="3.60.15.10">
    <property type="entry name" value="Ribonuclease Z/Hydroxyacylglutathione hydrolase-like"/>
    <property type="match status" value="2"/>
</dbReference>
<dbReference type="InterPro" id="IPR001279">
    <property type="entry name" value="Metallo-B-lactamas"/>
</dbReference>
<organism evidence="2 3">
    <name type="scientific">Berkelbacteria bacterium GW2011_GWE1_39_12</name>
    <dbReference type="NCBI Taxonomy" id="1618337"/>
    <lineage>
        <taxon>Bacteria</taxon>
        <taxon>Candidatus Berkelbacteria</taxon>
    </lineage>
</organism>
<feature type="domain" description="Metallo-beta-lactamase" evidence="1">
    <location>
        <begin position="42"/>
        <end position="196"/>
    </location>
</feature>
<evidence type="ECO:0000313" key="3">
    <source>
        <dbReference type="Proteomes" id="UP000035648"/>
    </source>
</evidence>
<evidence type="ECO:0000313" key="2">
    <source>
        <dbReference type="EMBL" id="AKM82599.1"/>
    </source>
</evidence>
<dbReference type="PANTHER" id="PTHR42663:SF6">
    <property type="entry name" value="HYDROLASE C777.06C-RELATED"/>
    <property type="match status" value="1"/>
</dbReference>
<proteinExistence type="predicted"/>
<accession>A0A0G4B412</accession>
<dbReference type="STRING" id="1618337.UT28_C0001G0821"/>
<name>A0A0G4B412_9BACT</name>
<dbReference type="AlphaFoldDB" id="A0A0G4B412"/>
<protein>
    <recommendedName>
        <fullName evidence="1">Metallo-beta-lactamase domain-containing protein</fullName>
    </recommendedName>
</protein>
<dbReference type="InterPro" id="IPR036866">
    <property type="entry name" value="RibonucZ/Hydroxyglut_hydro"/>
</dbReference>
<dbReference type="PATRIC" id="fig|1618337.4.peg.808"/>
<dbReference type="Pfam" id="PF12706">
    <property type="entry name" value="Lactamase_B_2"/>
    <property type="match status" value="1"/>
</dbReference>
<gene>
    <name evidence="2" type="ORF">UT28_C0001G0821</name>
</gene>
<dbReference type="Proteomes" id="UP000035648">
    <property type="component" value="Chromosome"/>
</dbReference>
<dbReference type="PANTHER" id="PTHR42663">
    <property type="entry name" value="HYDROLASE C777.06C-RELATED-RELATED"/>
    <property type="match status" value="1"/>
</dbReference>
<dbReference type="EMBL" id="CP011213">
    <property type="protein sequence ID" value="AKM82599.1"/>
    <property type="molecule type" value="Genomic_DNA"/>
</dbReference>
<reference evidence="2 3" key="1">
    <citation type="journal article" date="2015" name="Nature">
        <title>rRNA introns, odd ribosomes, and small enigmatic genomes across a large radiation of phyla.</title>
        <authorList>
            <person name="Brown C.T."/>
            <person name="Hug L.A."/>
            <person name="Thomas B.C."/>
            <person name="Sharon I."/>
            <person name="Castelle C.J."/>
            <person name="Singh A."/>
            <person name="Wilkins M.J."/>
            <person name="Williams K.H."/>
            <person name="Banfield J.F."/>
        </authorList>
    </citation>
    <scope>NUCLEOTIDE SEQUENCE [LARGE SCALE GENOMIC DNA]</scope>
</reference>
<dbReference type="SUPFAM" id="SSF56281">
    <property type="entry name" value="Metallo-hydrolase/oxidoreductase"/>
    <property type="match status" value="1"/>
</dbReference>